<evidence type="ECO:0000256" key="1">
    <source>
        <dbReference type="ARBA" id="ARBA00008433"/>
    </source>
</evidence>
<comment type="similarity">
    <text evidence="1">Belongs to the NPR2 family.</text>
</comment>
<evidence type="ECO:0000313" key="2">
    <source>
        <dbReference type="EMBL" id="LAB67611.1"/>
    </source>
</evidence>
<organism evidence="2">
    <name type="scientific">Hirondellea gigas</name>
    <dbReference type="NCBI Taxonomy" id="1518452"/>
    <lineage>
        <taxon>Eukaryota</taxon>
        <taxon>Metazoa</taxon>
        <taxon>Ecdysozoa</taxon>
        <taxon>Arthropoda</taxon>
        <taxon>Crustacea</taxon>
        <taxon>Multicrustacea</taxon>
        <taxon>Malacostraca</taxon>
        <taxon>Eumalacostraca</taxon>
        <taxon>Peracarida</taxon>
        <taxon>Amphipoda</taxon>
        <taxon>Amphilochidea</taxon>
        <taxon>Lysianassida</taxon>
        <taxon>Lysianassidira</taxon>
        <taxon>Lysianassoidea</taxon>
        <taxon>Lysianassidae</taxon>
        <taxon>Hirondellea</taxon>
    </lineage>
</organism>
<dbReference type="GO" id="GO:0010508">
    <property type="term" value="P:positive regulation of autophagy"/>
    <property type="evidence" value="ECO:0007669"/>
    <property type="project" value="TreeGrafter"/>
</dbReference>
<reference evidence="3" key="1">
    <citation type="submission" date="2017-11" db="EMBL/GenBank/DDBJ databases">
        <title>The sensing device of the deep-sea amphipod.</title>
        <authorList>
            <person name="Kobayashi H."/>
            <person name="Nagahama T."/>
            <person name="Arai W."/>
            <person name="Sasagawa Y."/>
            <person name="Umeda M."/>
            <person name="Hayashi T."/>
            <person name="Nikaido I."/>
            <person name="Watanabe H."/>
            <person name="Oguri K."/>
            <person name="Kitazato H."/>
            <person name="Fujioka K."/>
            <person name="Kido Y."/>
            <person name="Takami H."/>
        </authorList>
    </citation>
    <scope>NUCLEOTIDE SEQUENCE</scope>
    <source>
        <tissue evidence="3">Whole body</tissue>
    </source>
</reference>
<dbReference type="EMBL" id="IACF01001937">
    <property type="protein sequence ID" value="LAB67611.1"/>
    <property type="molecule type" value="mRNA"/>
</dbReference>
<dbReference type="PANTHER" id="PTHR12991">
    <property type="entry name" value="NITROGEN PERMEASE REGULATOR 2/TUMOR SUPPRESSOR CANDIDATE 4"/>
    <property type="match status" value="1"/>
</dbReference>
<dbReference type="GO" id="GO:1990130">
    <property type="term" value="C:GATOR1 complex"/>
    <property type="evidence" value="ECO:0007669"/>
    <property type="project" value="TreeGrafter"/>
</dbReference>
<dbReference type="PANTHER" id="PTHR12991:SF10">
    <property type="entry name" value="GATOR COMPLEX PROTEIN NPRL2"/>
    <property type="match status" value="1"/>
</dbReference>
<dbReference type="AlphaFoldDB" id="A0A2P2I0T8"/>
<proteinExistence type="evidence at transcript level"/>
<dbReference type="EMBL" id="IACT01001879">
    <property type="protein sequence ID" value="LAC21197.1"/>
    <property type="molecule type" value="mRNA"/>
</dbReference>
<name>A0A2P2I0T8_9CRUS</name>
<dbReference type="GO" id="GO:0005774">
    <property type="term" value="C:vacuolar membrane"/>
    <property type="evidence" value="ECO:0007669"/>
    <property type="project" value="TreeGrafter"/>
</dbReference>
<dbReference type="GO" id="GO:0034198">
    <property type="term" value="P:cellular response to amino acid starvation"/>
    <property type="evidence" value="ECO:0007669"/>
    <property type="project" value="TreeGrafter"/>
</dbReference>
<protein>
    <submittedName>
        <fullName evidence="2">Nitrogen permease regulator 2-like protein</fullName>
    </submittedName>
</protein>
<sequence length="511" mass="57717">MDVQQTPGPIDGLFFAQFHPKFGPQIQYKYPPDCISCDLFDKLTNFIIPKPDVLRQVVTITSLGVKVKGYPNKIEDSKYERNALLFNLCLVFKPEARTAPYRPLIHKLSDYLHSLETENGFLSDEESRKQLPLMMEQLYHDLNDTGRCVLKLKLRHPLHIAKELEQKALIEATAAEMGERRLSFSERRRWDSGPQGRGRVGVVGGVRPGGGGCGIGSVGSGGPASGETCGGRGCAMDRDTHQPEEIAVLYLKVVDACEAPVPVGEEQVPVLVKPDISEDQHLLDLTTQQILPYIDGVDHVAKIACLANVELDLAKKCVQNLVYYEIVQLLPIFQYSNVYVHNTEEMMQLYWSSVLQQKCLEYVVGDAAGEPLLFDQVFRLYAKFTRGRTVRQICYCELQLGVSFPPPPPSGVTAHTKPKLPPNVDIRRLVKFGLMHGIIRRIQQYPLYTPHFNKKHKRDRRSESQTSSSQSLRRFCDGTASYDLLCSKFCMTNKELHNRLAQDKEISILWK</sequence>
<dbReference type="GO" id="GO:0005096">
    <property type="term" value="F:GTPase activator activity"/>
    <property type="evidence" value="ECO:0007669"/>
    <property type="project" value="TreeGrafter"/>
</dbReference>
<dbReference type="Pfam" id="PF06218">
    <property type="entry name" value="NPR2"/>
    <property type="match status" value="3"/>
</dbReference>
<dbReference type="GO" id="GO:1904262">
    <property type="term" value="P:negative regulation of TORC1 signaling"/>
    <property type="evidence" value="ECO:0007669"/>
    <property type="project" value="TreeGrafter"/>
</dbReference>
<accession>A0A2P2I0T8</accession>
<reference evidence="2" key="2">
    <citation type="journal article" date="2018" name="Biosci. Biotechnol. Biochem.">
        <title>Polysaccharide hydrolase of the hadal zone amphipods Hirondellea gigas.</title>
        <authorList>
            <person name="Kobayashi H."/>
            <person name="Nagahama T."/>
            <person name="Arai W."/>
            <person name="Sasagawa Y."/>
            <person name="Umeda M."/>
            <person name="Hayashi T."/>
            <person name="Nikaido I."/>
            <person name="Watanabe H."/>
            <person name="Oguri K."/>
            <person name="Kitazato H."/>
            <person name="Fujioka K."/>
            <person name="Kido Y."/>
            <person name="Takami H."/>
        </authorList>
    </citation>
    <scope>NUCLEOTIDE SEQUENCE</scope>
    <source>
        <tissue evidence="2">Whole body</tissue>
    </source>
</reference>
<dbReference type="InterPro" id="IPR009348">
    <property type="entry name" value="NPR2-like"/>
</dbReference>
<evidence type="ECO:0000313" key="3">
    <source>
        <dbReference type="EMBL" id="LAC21197.1"/>
    </source>
</evidence>